<protein>
    <submittedName>
        <fullName evidence="5">Response regulator</fullName>
    </submittedName>
</protein>
<dbReference type="Pfam" id="PF00072">
    <property type="entry name" value="Response_reg"/>
    <property type="match status" value="1"/>
</dbReference>
<dbReference type="AlphaFoldDB" id="A0A4C2EJM1"/>
<dbReference type="PROSITE" id="PS50110">
    <property type="entry name" value="RESPONSE_REGULATORY"/>
    <property type="match status" value="1"/>
</dbReference>
<evidence type="ECO:0000313" key="5">
    <source>
        <dbReference type="EMBL" id="GCF14536.1"/>
    </source>
</evidence>
<keyword evidence="2" id="KW-0902">Two-component regulatory system</keyword>
<keyword evidence="6" id="KW-1185">Reference proteome</keyword>
<organism evidence="5 6">
    <name type="scientific">Haloarcula mannanilytica</name>
    <dbReference type="NCBI Taxonomy" id="2509225"/>
    <lineage>
        <taxon>Archaea</taxon>
        <taxon>Methanobacteriati</taxon>
        <taxon>Methanobacteriota</taxon>
        <taxon>Stenosarchaea group</taxon>
        <taxon>Halobacteria</taxon>
        <taxon>Halobacteriales</taxon>
        <taxon>Haloarculaceae</taxon>
        <taxon>Haloarcula</taxon>
    </lineage>
</organism>
<dbReference type="GO" id="GO:0000160">
    <property type="term" value="P:phosphorelay signal transduction system"/>
    <property type="evidence" value="ECO:0007669"/>
    <property type="project" value="UniProtKB-KW"/>
</dbReference>
<proteinExistence type="predicted"/>
<accession>A0A4C2EJM1</accession>
<dbReference type="InterPro" id="IPR001789">
    <property type="entry name" value="Sig_transdc_resp-reg_receiver"/>
</dbReference>
<dbReference type="InterPro" id="IPR050595">
    <property type="entry name" value="Bact_response_regulator"/>
</dbReference>
<dbReference type="PANTHER" id="PTHR44591">
    <property type="entry name" value="STRESS RESPONSE REGULATOR PROTEIN 1"/>
    <property type="match status" value="1"/>
</dbReference>
<keyword evidence="1 3" id="KW-0597">Phosphoprotein</keyword>
<dbReference type="Proteomes" id="UP000304382">
    <property type="component" value="Unassembled WGS sequence"/>
</dbReference>
<evidence type="ECO:0000256" key="2">
    <source>
        <dbReference type="ARBA" id="ARBA00023012"/>
    </source>
</evidence>
<feature type="modified residue" description="4-aspartylphosphate" evidence="3">
    <location>
        <position position="68"/>
    </location>
</feature>
<evidence type="ECO:0000256" key="3">
    <source>
        <dbReference type="PROSITE-ProRule" id="PRU00169"/>
    </source>
</evidence>
<dbReference type="CDD" id="cd00156">
    <property type="entry name" value="REC"/>
    <property type="match status" value="1"/>
</dbReference>
<evidence type="ECO:0000313" key="6">
    <source>
        <dbReference type="Proteomes" id="UP000304382"/>
    </source>
</evidence>
<dbReference type="EMBL" id="BIXZ01000004">
    <property type="protein sequence ID" value="GCF14536.1"/>
    <property type="molecule type" value="Genomic_DNA"/>
</dbReference>
<reference evidence="5 6" key="1">
    <citation type="submission" date="2019-02" db="EMBL/GenBank/DDBJ databases">
        <title>Haloarcula mannanilyticum sp. nov., a mannan degrading haloarchaeon isolated from commercial salt.</title>
        <authorList>
            <person name="Enomoto S."/>
            <person name="Shimane Y."/>
            <person name="Kamekura M."/>
            <person name="Ito T."/>
            <person name="Moriya O."/>
            <person name="Ihara K."/>
            <person name="Takahashi-Ando N."/>
            <person name="Fukushima Y."/>
            <person name="Yoshida Y."/>
            <person name="Usama R."/>
            <person name="Takai K."/>
            <person name="Minegishi H."/>
        </authorList>
    </citation>
    <scope>NUCLEOTIDE SEQUENCE [LARGE SCALE GENOMIC DNA]</scope>
    <source>
        <strain evidence="5 6">MD130-1</strain>
    </source>
</reference>
<evidence type="ECO:0000259" key="4">
    <source>
        <dbReference type="PROSITE" id="PS50110"/>
    </source>
</evidence>
<sequence>MTESFYGGITDLEPMSIEVLLVDEDVDVLDIVGTFLGQEDGFEITTEADPETALDLATDGDFDAVVSDYKMPRLDGMELCAALRDNDIDIPFLLFTAREHDDVADAAAEHGVTSVVQKGTGTEQYSVLADRIRDAI</sequence>
<dbReference type="PANTHER" id="PTHR44591:SF14">
    <property type="entry name" value="PROTEIN PILG"/>
    <property type="match status" value="1"/>
</dbReference>
<feature type="domain" description="Response regulatory" evidence="4">
    <location>
        <begin position="18"/>
        <end position="133"/>
    </location>
</feature>
<comment type="caution">
    <text evidence="5">The sequence shown here is derived from an EMBL/GenBank/DDBJ whole genome shotgun (WGS) entry which is preliminary data.</text>
</comment>
<name>A0A4C2EJM1_9EURY</name>
<dbReference type="Gene3D" id="3.40.50.2300">
    <property type="match status" value="1"/>
</dbReference>
<dbReference type="SMART" id="SM00448">
    <property type="entry name" value="REC"/>
    <property type="match status" value="1"/>
</dbReference>
<evidence type="ECO:0000256" key="1">
    <source>
        <dbReference type="ARBA" id="ARBA00022553"/>
    </source>
</evidence>
<dbReference type="InterPro" id="IPR011006">
    <property type="entry name" value="CheY-like_superfamily"/>
</dbReference>
<gene>
    <name evidence="5" type="ORF">Harman_24710</name>
</gene>
<dbReference type="SUPFAM" id="SSF52172">
    <property type="entry name" value="CheY-like"/>
    <property type="match status" value="1"/>
</dbReference>